<evidence type="ECO:0000313" key="1">
    <source>
        <dbReference type="EMBL" id="CAB5222809.1"/>
    </source>
</evidence>
<reference evidence="1" key="1">
    <citation type="submission" date="2020-05" db="EMBL/GenBank/DDBJ databases">
        <authorList>
            <person name="Chiriac C."/>
            <person name="Salcher M."/>
            <person name="Ghai R."/>
            <person name="Kavagutti S V."/>
        </authorList>
    </citation>
    <scope>NUCLEOTIDE SEQUENCE</scope>
</reference>
<sequence length="96" mass="10888">MFCDQCLSKTHCEKFGRVCKAEGVITLSALDKQVSGVHYKDKAIQPIIYIHANNLGFCEGNVVKYVTRWRDKNGIADLEKAKHYIELLIEMENAGK</sequence>
<dbReference type="InterPro" id="IPR021739">
    <property type="entry name" value="SaV-like"/>
</dbReference>
<dbReference type="Pfam" id="PF11753">
    <property type="entry name" value="DUF3310"/>
    <property type="match status" value="1"/>
</dbReference>
<name>A0A6J7WXP3_9CAUD</name>
<dbReference type="EMBL" id="LR798306">
    <property type="protein sequence ID" value="CAB5222809.1"/>
    <property type="molecule type" value="Genomic_DNA"/>
</dbReference>
<proteinExistence type="predicted"/>
<protein>
    <submittedName>
        <fullName evidence="1">SaV-like</fullName>
    </submittedName>
</protein>
<gene>
    <name evidence="1" type="ORF">UFOVP378_30</name>
</gene>
<accession>A0A6J7WXP3</accession>
<organism evidence="1">
    <name type="scientific">uncultured Caudovirales phage</name>
    <dbReference type="NCBI Taxonomy" id="2100421"/>
    <lineage>
        <taxon>Viruses</taxon>
        <taxon>Duplodnaviria</taxon>
        <taxon>Heunggongvirae</taxon>
        <taxon>Uroviricota</taxon>
        <taxon>Caudoviricetes</taxon>
        <taxon>Peduoviridae</taxon>
        <taxon>Maltschvirus</taxon>
        <taxon>Maltschvirus maltsch</taxon>
    </lineage>
</organism>